<reference evidence="3" key="1">
    <citation type="submission" date="2020-05" db="EMBL/GenBank/DDBJ databases">
        <authorList>
            <person name="Chiriac C."/>
            <person name="Salcher M."/>
            <person name="Ghai R."/>
            <person name="Kavagutti S V."/>
        </authorList>
    </citation>
    <scope>NUCLEOTIDE SEQUENCE</scope>
</reference>
<evidence type="ECO:0000313" key="2">
    <source>
        <dbReference type="EMBL" id="CAB4189692.1"/>
    </source>
</evidence>
<dbReference type="EMBL" id="LR797200">
    <property type="protein sequence ID" value="CAB4194045.1"/>
    <property type="molecule type" value="Genomic_DNA"/>
</dbReference>
<dbReference type="EMBL" id="LR797139">
    <property type="protein sequence ID" value="CAB4189692.1"/>
    <property type="molecule type" value="Genomic_DNA"/>
</dbReference>
<name>A0A6J5RP62_9CAUD</name>
<organism evidence="3">
    <name type="scientific">uncultured Caudovirales phage</name>
    <dbReference type="NCBI Taxonomy" id="2100421"/>
    <lineage>
        <taxon>Viruses</taxon>
        <taxon>Duplodnaviria</taxon>
        <taxon>Heunggongvirae</taxon>
        <taxon>Uroviricota</taxon>
        <taxon>Caudoviricetes</taxon>
        <taxon>Peduoviridae</taxon>
        <taxon>Maltschvirus</taxon>
        <taxon>Maltschvirus maltsch</taxon>
    </lineage>
</organism>
<dbReference type="EMBL" id="LR796933">
    <property type="protein sequence ID" value="CAB4176017.1"/>
    <property type="molecule type" value="Genomic_DNA"/>
</dbReference>
<sequence>MAVVTVIAQQQLDDFSVLETSVGTEIAVGRAITVASLATTAFNGSFTVYALPQYQYIGVDGKTGEPLYNTNVPRPNQVMYRNVQATDINLVEVYAGTITYTLTCTWITAANVDDWLGGVAATAADTAFITTCANAANAFCFRRRQEAGYFDSLTTVPSNDVLLGTTMYAGALYRQRGAVQDFAGYDQMQPAGNTVGLSGIVKQLLGIDRPQVA</sequence>
<evidence type="ECO:0000313" key="3">
    <source>
        <dbReference type="EMBL" id="CAB4194045.1"/>
    </source>
</evidence>
<evidence type="ECO:0000313" key="1">
    <source>
        <dbReference type="EMBL" id="CAB4176017.1"/>
    </source>
</evidence>
<proteinExistence type="predicted"/>
<accession>A0A6J5RP62</accession>
<protein>
    <submittedName>
        <fullName evidence="3">Uncharacterized protein</fullName>
    </submittedName>
</protein>
<gene>
    <name evidence="2" type="ORF">UFOVP1208_16</name>
    <name evidence="3" type="ORF">UFOVP1263_4</name>
    <name evidence="1" type="ORF">UFOVP980_7</name>
</gene>